<keyword evidence="5 6" id="KW-0472">Membrane</keyword>
<dbReference type="SUPFAM" id="SSF103473">
    <property type="entry name" value="MFS general substrate transporter"/>
    <property type="match status" value="1"/>
</dbReference>
<dbReference type="PROSITE" id="PS50850">
    <property type="entry name" value="MFS"/>
    <property type="match status" value="1"/>
</dbReference>
<accession>A0A382DDK8</accession>
<keyword evidence="2" id="KW-1003">Cell membrane</keyword>
<dbReference type="Gene3D" id="1.20.1250.20">
    <property type="entry name" value="MFS general substrate transporter like domains"/>
    <property type="match status" value="2"/>
</dbReference>
<evidence type="ECO:0000256" key="1">
    <source>
        <dbReference type="ARBA" id="ARBA00004651"/>
    </source>
</evidence>
<evidence type="ECO:0000259" key="7">
    <source>
        <dbReference type="PROSITE" id="PS50850"/>
    </source>
</evidence>
<dbReference type="InterPro" id="IPR020846">
    <property type="entry name" value="MFS_dom"/>
</dbReference>
<organism evidence="8">
    <name type="scientific">marine metagenome</name>
    <dbReference type="NCBI Taxonomy" id="408172"/>
    <lineage>
        <taxon>unclassified sequences</taxon>
        <taxon>metagenomes</taxon>
        <taxon>ecological metagenomes</taxon>
    </lineage>
</organism>
<dbReference type="EMBL" id="UINC01038803">
    <property type="protein sequence ID" value="SVB36335.1"/>
    <property type="molecule type" value="Genomic_DNA"/>
</dbReference>
<feature type="transmembrane region" description="Helical" evidence="6">
    <location>
        <begin position="287"/>
        <end position="305"/>
    </location>
</feature>
<comment type="subcellular location">
    <subcellularLocation>
        <location evidence="1">Cell membrane</location>
        <topology evidence="1">Multi-pass membrane protein</topology>
    </subcellularLocation>
</comment>
<feature type="transmembrane region" description="Helical" evidence="6">
    <location>
        <begin position="376"/>
        <end position="396"/>
    </location>
</feature>
<proteinExistence type="predicted"/>
<feature type="transmembrane region" description="Helical" evidence="6">
    <location>
        <begin position="57"/>
        <end position="78"/>
    </location>
</feature>
<dbReference type="AlphaFoldDB" id="A0A382DDK8"/>
<evidence type="ECO:0000256" key="4">
    <source>
        <dbReference type="ARBA" id="ARBA00022989"/>
    </source>
</evidence>
<dbReference type="InterPro" id="IPR050189">
    <property type="entry name" value="MFS_Efflux_Transporters"/>
</dbReference>
<feature type="transmembrane region" description="Helical" evidence="6">
    <location>
        <begin position="311"/>
        <end position="331"/>
    </location>
</feature>
<evidence type="ECO:0000313" key="8">
    <source>
        <dbReference type="EMBL" id="SVB36335.1"/>
    </source>
</evidence>
<gene>
    <name evidence="8" type="ORF">METZ01_LOCUS189189</name>
</gene>
<dbReference type="PANTHER" id="PTHR43124">
    <property type="entry name" value="PURINE EFFLUX PUMP PBUE"/>
    <property type="match status" value="1"/>
</dbReference>
<sequence length="407" mass="43154">MIEHRSFGNARRSSYRYVMAAVVLILTFSFGLSWFAVAPVTPLIMGEFNINRSTASLLISLIALTHLILGVPSSILVSRIGPRKAITAGAVLGSFPVLSFLTMDYSLLLLTRIVLGAGIALIFTAMGPLAMQWFSARELPLFNGLWAASMALGMAVSSFLVVPLSDILGWKLGLSIFGGISVIGGMCWVVFSPNLRTSGKELQKFPIKDTVQVMKSRNTLLIAAADAGPYALLAATAAWLPSFYHEVHGMSLVKAGSLMGILALSGTCSLIATSFLMLWIAHRRIMLIIPGIIVGFAGLGSFLLAGTPLVYLAVAALGATAFMYLPTLLTIPMELPGTDPLKVAVIFGTLMSVGSAATMLSPFIVGFTTDLLDSYVPSLTLFSVLAWSLPIAGFLLPETGPTAKTES</sequence>
<dbReference type="InterPro" id="IPR011701">
    <property type="entry name" value="MFS"/>
</dbReference>
<dbReference type="Pfam" id="PF07690">
    <property type="entry name" value="MFS_1"/>
    <property type="match status" value="1"/>
</dbReference>
<evidence type="ECO:0000256" key="6">
    <source>
        <dbReference type="SAM" id="Phobius"/>
    </source>
</evidence>
<feature type="domain" description="Major facilitator superfamily (MFS) profile" evidence="7">
    <location>
        <begin position="19"/>
        <end position="400"/>
    </location>
</feature>
<reference evidence="8" key="1">
    <citation type="submission" date="2018-05" db="EMBL/GenBank/DDBJ databases">
        <authorList>
            <person name="Lanie J.A."/>
            <person name="Ng W.-L."/>
            <person name="Kazmierczak K.M."/>
            <person name="Andrzejewski T.M."/>
            <person name="Davidsen T.M."/>
            <person name="Wayne K.J."/>
            <person name="Tettelin H."/>
            <person name="Glass J.I."/>
            <person name="Rusch D."/>
            <person name="Podicherti R."/>
            <person name="Tsui H.-C.T."/>
            <person name="Winkler M.E."/>
        </authorList>
    </citation>
    <scope>NUCLEOTIDE SEQUENCE</scope>
</reference>
<feature type="transmembrane region" description="Helical" evidence="6">
    <location>
        <begin position="343"/>
        <end position="364"/>
    </location>
</feature>
<feature type="transmembrane region" description="Helical" evidence="6">
    <location>
        <begin position="220"/>
        <end position="240"/>
    </location>
</feature>
<evidence type="ECO:0000256" key="3">
    <source>
        <dbReference type="ARBA" id="ARBA00022692"/>
    </source>
</evidence>
<name>A0A382DDK8_9ZZZZ</name>
<dbReference type="InterPro" id="IPR036259">
    <property type="entry name" value="MFS_trans_sf"/>
</dbReference>
<feature type="transmembrane region" description="Helical" evidence="6">
    <location>
        <begin position="85"/>
        <end position="103"/>
    </location>
</feature>
<protein>
    <recommendedName>
        <fullName evidence="7">Major facilitator superfamily (MFS) profile domain-containing protein</fullName>
    </recommendedName>
</protein>
<dbReference type="GO" id="GO:0005886">
    <property type="term" value="C:plasma membrane"/>
    <property type="evidence" value="ECO:0007669"/>
    <property type="project" value="UniProtKB-SubCell"/>
</dbReference>
<feature type="transmembrane region" description="Helical" evidence="6">
    <location>
        <begin position="15"/>
        <end position="37"/>
    </location>
</feature>
<feature type="transmembrane region" description="Helical" evidence="6">
    <location>
        <begin position="260"/>
        <end position="280"/>
    </location>
</feature>
<evidence type="ECO:0000256" key="2">
    <source>
        <dbReference type="ARBA" id="ARBA00022475"/>
    </source>
</evidence>
<evidence type="ECO:0000256" key="5">
    <source>
        <dbReference type="ARBA" id="ARBA00023136"/>
    </source>
</evidence>
<keyword evidence="3 6" id="KW-0812">Transmembrane</keyword>
<feature type="transmembrane region" description="Helical" evidence="6">
    <location>
        <begin position="109"/>
        <end position="129"/>
    </location>
</feature>
<feature type="transmembrane region" description="Helical" evidence="6">
    <location>
        <begin position="141"/>
        <end position="162"/>
    </location>
</feature>
<keyword evidence="4 6" id="KW-1133">Transmembrane helix</keyword>
<dbReference type="GO" id="GO:0022857">
    <property type="term" value="F:transmembrane transporter activity"/>
    <property type="evidence" value="ECO:0007669"/>
    <property type="project" value="InterPro"/>
</dbReference>
<dbReference type="PANTHER" id="PTHR43124:SF3">
    <property type="entry name" value="CHLORAMPHENICOL EFFLUX PUMP RV0191"/>
    <property type="match status" value="1"/>
</dbReference>
<feature type="transmembrane region" description="Helical" evidence="6">
    <location>
        <begin position="168"/>
        <end position="191"/>
    </location>
</feature>